<reference evidence="1" key="2">
    <citation type="submission" date="2021-09" db="EMBL/GenBank/DDBJ databases">
        <authorList>
            <person name="Jia N."/>
            <person name="Wang J."/>
            <person name="Shi W."/>
            <person name="Du L."/>
            <person name="Sun Y."/>
            <person name="Zhan W."/>
            <person name="Jiang J."/>
            <person name="Wang Q."/>
            <person name="Zhang B."/>
            <person name="Ji P."/>
            <person name="Sakyi L.B."/>
            <person name="Cui X."/>
            <person name="Yuan T."/>
            <person name="Jiang B."/>
            <person name="Yang W."/>
            <person name="Lam T.T.-Y."/>
            <person name="Chang Q."/>
            <person name="Ding S."/>
            <person name="Wang X."/>
            <person name="Zhu J."/>
            <person name="Ruan X."/>
            <person name="Zhao L."/>
            <person name="Wei J."/>
            <person name="Que T."/>
            <person name="Du C."/>
            <person name="Cheng J."/>
            <person name="Dai P."/>
            <person name="Han X."/>
            <person name="Huang E."/>
            <person name="Gao Y."/>
            <person name="Liu J."/>
            <person name="Shao H."/>
            <person name="Ye R."/>
            <person name="Li L."/>
            <person name="Wei W."/>
            <person name="Wang X."/>
            <person name="Wang C."/>
            <person name="Huo Q."/>
            <person name="Li W."/>
            <person name="Guo W."/>
            <person name="Chen H."/>
            <person name="Chen S."/>
            <person name="Zhou L."/>
            <person name="Zhou L."/>
            <person name="Ni X."/>
            <person name="Tian J."/>
            <person name="Zhou Y."/>
            <person name="Sheng Y."/>
            <person name="Liu T."/>
            <person name="Pan Y."/>
            <person name="Xia L."/>
            <person name="Li J."/>
            <person name="Zhao F."/>
            <person name="Cao W."/>
        </authorList>
    </citation>
    <scope>NUCLEOTIDE SEQUENCE</scope>
    <source>
        <strain evidence="1">Rmic-2018</strain>
        <tissue evidence="1">Larvae</tissue>
    </source>
</reference>
<gene>
    <name evidence="1" type="ORF">HPB51_023373</name>
</gene>
<dbReference type="PANTHER" id="PTHR23153">
    <property type="entry name" value="UBX-RELATED"/>
    <property type="match status" value="1"/>
</dbReference>
<reference evidence="1" key="1">
    <citation type="journal article" date="2020" name="Cell">
        <title>Large-Scale Comparative Analyses of Tick Genomes Elucidate Their Genetic Diversity and Vector Capacities.</title>
        <authorList>
            <consortium name="Tick Genome and Microbiome Consortium (TIGMIC)"/>
            <person name="Jia N."/>
            <person name="Wang J."/>
            <person name="Shi W."/>
            <person name="Du L."/>
            <person name="Sun Y."/>
            <person name="Zhan W."/>
            <person name="Jiang J.F."/>
            <person name="Wang Q."/>
            <person name="Zhang B."/>
            <person name="Ji P."/>
            <person name="Bell-Sakyi L."/>
            <person name="Cui X.M."/>
            <person name="Yuan T.T."/>
            <person name="Jiang B.G."/>
            <person name="Yang W.F."/>
            <person name="Lam T.T."/>
            <person name="Chang Q.C."/>
            <person name="Ding S.J."/>
            <person name="Wang X.J."/>
            <person name="Zhu J.G."/>
            <person name="Ruan X.D."/>
            <person name="Zhao L."/>
            <person name="Wei J.T."/>
            <person name="Ye R.Z."/>
            <person name="Que T.C."/>
            <person name="Du C.H."/>
            <person name="Zhou Y.H."/>
            <person name="Cheng J.X."/>
            <person name="Dai P.F."/>
            <person name="Guo W.B."/>
            <person name="Han X.H."/>
            <person name="Huang E.J."/>
            <person name="Li L.F."/>
            <person name="Wei W."/>
            <person name="Gao Y.C."/>
            <person name="Liu J.Z."/>
            <person name="Shao H.Z."/>
            <person name="Wang X."/>
            <person name="Wang C.C."/>
            <person name="Yang T.C."/>
            <person name="Huo Q.B."/>
            <person name="Li W."/>
            <person name="Chen H.Y."/>
            <person name="Chen S.E."/>
            <person name="Zhou L.G."/>
            <person name="Ni X.B."/>
            <person name="Tian J.H."/>
            <person name="Sheng Y."/>
            <person name="Liu T."/>
            <person name="Pan Y.S."/>
            <person name="Xia L.Y."/>
            <person name="Li J."/>
            <person name="Zhao F."/>
            <person name="Cao W.C."/>
        </authorList>
    </citation>
    <scope>NUCLEOTIDE SEQUENCE</scope>
    <source>
        <strain evidence="1">Rmic-2018</strain>
    </source>
</reference>
<sequence length="104" mass="12243">MSETRLVWSSQAAGFERRHEAEPSFEEWLEFPVDRDLEQLRLLADALCCAKPVRPVLDRSLRVLLPHEAAQQLVLPDSFFNLSPDELLREQEARWVSRLMRLRE</sequence>
<evidence type="ECO:0000313" key="1">
    <source>
        <dbReference type="EMBL" id="KAH8022320.1"/>
    </source>
</evidence>
<evidence type="ECO:0000313" key="2">
    <source>
        <dbReference type="Proteomes" id="UP000821866"/>
    </source>
</evidence>
<accession>A0A9J6DKE5</accession>
<comment type="caution">
    <text evidence="1">The sequence shown here is derived from an EMBL/GenBank/DDBJ whole genome shotgun (WGS) entry which is preliminary data.</text>
</comment>
<keyword evidence="2" id="KW-1185">Reference proteome</keyword>
<organism evidence="1 2">
    <name type="scientific">Rhipicephalus microplus</name>
    <name type="common">Cattle tick</name>
    <name type="synonym">Boophilus microplus</name>
    <dbReference type="NCBI Taxonomy" id="6941"/>
    <lineage>
        <taxon>Eukaryota</taxon>
        <taxon>Metazoa</taxon>
        <taxon>Ecdysozoa</taxon>
        <taxon>Arthropoda</taxon>
        <taxon>Chelicerata</taxon>
        <taxon>Arachnida</taxon>
        <taxon>Acari</taxon>
        <taxon>Parasitiformes</taxon>
        <taxon>Ixodida</taxon>
        <taxon>Ixodoidea</taxon>
        <taxon>Ixodidae</taxon>
        <taxon>Rhipicephalinae</taxon>
        <taxon>Rhipicephalus</taxon>
        <taxon>Boophilus</taxon>
    </lineage>
</organism>
<protein>
    <submittedName>
        <fullName evidence="1">Uncharacterized protein</fullName>
    </submittedName>
</protein>
<dbReference type="Proteomes" id="UP000821866">
    <property type="component" value="Chromosome 7"/>
</dbReference>
<dbReference type="EMBL" id="JABSTU010000009">
    <property type="protein sequence ID" value="KAH8022320.1"/>
    <property type="molecule type" value="Genomic_DNA"/>
</dbReference>
<dbReference type="PANTHER" id="PTHR23153:SF38">
    <property type="entry name" value="UBX DOMAIN-CONTAINING PROTEIN 6"/>
    <property type="match status" value="1"/>
</dbReference>
<proteinExistence type="predicted"/>
<dbReference type="AlphaFoldDB" id="A0A9J6DKE5"/>
<name>A0A9J6DKE5_RHIMP</name>
<dbReference type="VEuPathDB" id="VectorBase:LOC119173517"/>
<dbReference type="GO" id="GO:0005737">
    <property type="term" value="C:cytoplasm"/>
    <property type="evidence" value="ECO:0007669"/>
    <property type="project" value="TreeGrafter"/>
</dbReference>